<dbReference type="InterPro" id="IPR055323">
    <property type="entry name" value="C57A10.07/YOR238W"/>
</dbReference>
<dbReference type="PANTHER" id="PTHR28110:SF1">
    <property type="entry name" value="TRANSMEMBRANE PROTEIN"/>
    <property type="match status" value="1"/>
</dbReference>
<evidence type="ECO:0000256" key="1">
    <source>
        <dbReference type="SAM" id="Phobius"/>
    </source>
</evidence>
<keyword evidence="1" id="KW-0812">Transmembrane</keyword>
<sequence length="325" mass="36977">MPSRTPPPMVRINIPTVNLSEAWAPTPLRKHRLGTRLVRLYLPCLLIFSLVLNIFFFTRPVPLLRPSSLSSTRADDRAHREYDAVDFKRLTDLVLVPGHGVYLGDGSPLNEASWYLLDEQRGEVGAFMAHIAKAVEIVKEHDQSLLLFSGGKTRIEAGAYSEAQGYWTAADRMGWLTKDVYRRVATEEFARDSYENVVFSIARFHEITGNYPDRITVVGFDFKKDRFLDLHLRALRYPKIRFNYVGINPPGDSAPLLKAERRDAYELFAKDLYGCSGKLAEKRVSRNPFMMNHGYAKSCPEMSSFFEYCPANPTAVYDGALPWVN</sequence>
<keyword evidence="3" id="KW-1185">Reference proteome</keyword>
<protein>
    <recommendedName>
        <fullName evidence="4">DUF218 domain-containing protein</fullName>
    </recommendedName>
</protein>
<accession>A0A9W8GTK5</accession>
<keyword evidence="1" id="KW-1133">Transmembrane helix</keyword>
<evidence type="ECO:0000313" key="2">
    <source>
        <dbReference type="EMBL" id="KAJ2749261.1"/>
    </source>
</evidence>
<evidence type="ECO:0000313" key="3">
    <source>
        <dbReference type="Proteomes" id="UP001140011"/>
    </source>
</evidence>
<evidence type="ECO:0008006" key="4">
    <source>
        <dbReference type="Google" id="ProtNLM"/>
    </source>
</evidence>
<keyword evidence="1" id="KW-0472">Membrane</keyword>
<dbReference type="Proteomes" id="UP001140011">
    <property type="component" value="Unassembled WGS sequence"/>
</dbReference>
<reference evidence="2" key="1">
    <citation type="submission" date="2022-07" db="EMBL/GenBank/DDBJ databases">
        <title>Phylogenomic reconstructions and comparative analyses of Kickxellomycotina fungi.</title>
        <authorList>
            <person name="Reynolds N.K."/>
            <person name="Stajich J.E."/>
            <person name="Barry K."/>
            <person name="Grigoriev I.V."/>
            <person name="Crous P."/>
            <person name="Smith M.E."/>
        </authorList>
    </citation>
    <scope>NUCLEOTIDE SEQUENCE</scope>
    <source>
        <strain evidence="2">BCRC 34297</strain>
    </source>
</reference>
<dbReference type="EMBL" id="JANBUH010000836">
    <property type="protein sequence ID" value="KAJ2749261.1"/>
    <property type="molecule type" value="Genomic_DNA"/>
</dbReference>
<proteinExistence type="predicted"/>
<organism evidence="2 3">
    <name type="scientific">Coemansia pectinata</name>
    <dbReference type="NCBI Taxonomy" id="1052879"/>
    <lineage>
        <taxon>Eukaryota</taxon>
        <taxon>Fungi</taxon>
        <taxon>Fungi incertae sedis</taxon>
        <taxon>Zoopagomycota</taxon>
        <taxon>Kickxellomycotina</taxon>
        <taxon>Kickxellomycetes</taxon>
        <taxon>Kickxellales</taxon>
        <taxon>Kickxellaceae</taxon>
        <taxon>Coemansia</taxon>
    </lineage>
</organism>
<dbReference type="AlphaFoldDB" id="A0A9W8GTK5"/>
<dbReference type="GO" id="GO:0005737">
    <property type="term" value="C:cytoplasm"/>
    <property type="evidence" value="ECO:0007669"/>
    <property type="project" value="TreeGrafter"/>
</dbReference>
<dbReference type="PANTHER" id="PTHR28110">
    <property type="entry name" value="TRANSMEMBRANE PROTEIN"/>
    <property type="match status" value="1"/>
</dbReference>
<gene>
    <name evidence="2" type="ORF">GGI19_005748</name>
</gene>
<comment type="caution">
    <text evidence="2">The sequence shown here is derived from an EMBL/GenBank/DDBJ whole genome shotgun (WGS) entry which is preliminary data.</text>
</comment>
<dbReference type="OrthoDB" id="4347at2759"/>
<feature type="transmembrane region" description="Helical" evidence="1">
    <location>
        <begin position="38"/>
        <end position="57"/>
    </location>
</feature>
<name>A0A9W8GTK5_9FUNG</name>